<reference evidence="4 5" key="1">
    <citation type="submission" date="2017-01" db="EMBL/GenBank/DDBJ databases">
        <title>Novel large sulfur bacteria in the metagenomes of groundwater-fed chemosynthetic microbial mats in the Lake Huron basin.</title>
        <authorList>
            <person name="Sharrar A.M."/>
            <person name="Flood B.E."/>
            <person name="Bailey J.V."/>
            <person name="Jones D.S."/>
            <person name="Biddanda B."/>
            <person name="Ruberg S.A."/>
            <person name="Marcus D.N."/>
            <person name="Dick G.J."/>
        </authorList>
    </citation>
    <scope>NUCLEOTIDE SEQUENCE [LARGE SCALE GENOMIC DNA]</scope>
    <source>
        <strain evidence="4">A7</strain>
    </source>
</reference>
<dbReference type="PANTHER" id="PTHR48106">
    <property type="entry name" value="QUINONE OXIDOREDUCTASE PIG3-RELATED"/>
    <property type="match status" value="1"/>
</dbReference>
<dbReference type="InterPro" id="IPR013154">
    <property type="entry name" value="ADH-like_N"/>
</dbReference>
<dbReference type="GO" id="GO:0003960">
    <property type="term" value="F:quinone reductase (NADPH) activity"/>
    <property type="evidence" value="ECO:0007669"/>
    <property type="project" value="InterPro"/>
</dbReference>
<dbReference type="SUPFAM" id="SSF50129">
    <property type="entry name" value="GroES-like"/>
    <property type="match status" value="1"/>
</dbReference>
<dbReference type="CDD" id="cd05286">
    <property type="entry name" value="QOR2"/>
    <property type="match status" value="1"/>
</dbReference>
<dbReference type="GO" id="GO:0070402">
    <property type="term" value="F:NADPH binding"/>
    <property type="evidence" value="ECO:0007669"/>
    <property type="project" value="TreeGrafter"/>
</dbReference>
<dbReference type="Gene3D" id="3.90.180.10">
    <property type="entry name" value="Medium-chain alcohol dehydrogenases, catalytic domain"/>
    <property type="match status" value="1"/>
</dbReference>
<evidence type="ECO:0000256" key="2">
    <source>
        <dbReference type="ARBA" id="ARBA00023002"/>
    </source>
</evidence>
<evidence type="ECO:0000259" key="3">
    <source>
        <dbReference type="SMART" id="SM00829"/>
    </source>
</evidence>
<evidence type="ECO:0000313" key="4">
    <source>
        <dbReference type="EMBL" id="OQW89212.1"/>
    </source>
</evidence>
<dbReference type="SUPFAM" id="SSF51735">
    <property type="entry name" value="NAD(P)-binding Rossmann-fold domains"/>
    <property type="match status" value="1"/>
</dbReference>
<gene>
    <name evidence="4" type="ORF">BWK72_04480</name>
</gene>
<dbReference type="InterPro" id="IPR020843">
    <property type="entry name" value="ER"/>
</dbReference>
<dbReference type="Proteomes" id="UP000192505">
    <property type="component" value="Unassembled WGS sequence"/>
</dbReference>
<comment type="caution">
    <text evidence="4">The sequence shown here is derived from an EMBL/GenBank/DDBJ whole genome shotgun (WGS) entry which is preliminary data.</text>
</comment>
<dbReference type="InterPro" id="IPR002364">
    <property type="entry name" value="Quin_OxRdtase/zeta-crystal_CS"/>
</dbReference>
<organism evidence="4 5">
    <name type="scientific">Rhodoferax ferrireducens</name>
    <dbReference type="NCBI Taxonomy" id="192843"/>
    <lineage>
        <taxon>Bacteria</taxon>
        <taxon>Pseudomonadati</taxon>
        <taxon>Pseudomonadota</taxon>
        <taxon>Betaproteobacteria</taxon>
        <taxon>Burkholderiales</taxon>
        <taxon>Comamonadaceae</taxon>
        <taxon>Rhodoferax</taxon>
    </lineage>
</organism>
<dbReference type="GO" id="GO:0008270">
    <property type="term" value="F:zinc ion binding"/>
    <property type="evidence" value="ECO:0007669"/>
    <property type="project" value="InterPro"/>
</dbReference>
<dbReference type="Gene3D" id="3.40.50.720">
    <property type="entry name" value="NAD(P)-binding Rossmann-like Domain"/>
    <property type="match status" value="1"/>
</dbReference>
<dbReference type="GO" id="GO:0035925">
    <property type="term" value="F:mRNA 3'-UTR AU-rich region binding"/>
    <property type="evidence" value="ECO:0007669"/>
    <property type="project" value="TreeGrafter"/>
</dbReference>
<evidence type="ECO:0000256" key="1">
    <source>
        <dbReference type="ARBA" id="ARBA00022857"/>
    </source>
</evidence>
<dbReference type="InterPro" id="IPR036291">
    <property type="entry name" value="NAD(P)-bd_dom_sf"/>
</dbReference>
<proteinExistence type="predicted"/>
<dbReference type="NCBIfam" id="NF008024">
    <property type="entry name" value="PRK10754.1"/>
    <property type="match status" value="1"/>
</dbReference>
<dbReference type="SMART" id="SM00829">
    <property type="entry name" value="PKS_ER"/>
    <property type="match status" value="1"/>
</dbReference>
<dbReference type="EMBL" id="MTEI01000002">
    <property type="protein sequence ID" value="OQW89212.1"/>
    <property type="molecule type" value="Genomic_DNA"/>
</dbReference>
<dbReference type="InterPro" id="IPR013149">
    <property type="entry name" value="ADH-like_C"/>
</dbReference>
<protein>
    <submittedName>
        <fullName evidence="4">Quinone oxidoreductase</fullName>
    </submittedName>
</protein>
<dbReference type="InterPro" id="IPR011032">
    <property type="entry name" value="GroES-like_sf"/>
</dbReference>
<dbReference type="FunFam" id="3.40.50.720:FF:000053">
    <property type="entry name" value="Quinone oxidoreductase 1"/>
    <property type="match status" value="1"/>
</dbReference>
<dbReference type="GO" id="GO:0005829">
    <property type="term" value="C:cytosol"/>
    <property type="evidence" value="ECO:0007669"/>
    <property type="project" value="TreeGrafter"/>
</dbReference>
<keyword evidence="2" id="KW-0560">Oxidoreductase</keyword>
<accession>A0A1W9KX31</accession>
<evidence type="ECO:0000313" key="5">
    <source>
        <dbReference type="Proteomes" id="UP000192505"/>
    </source>
</evidence>
<keyword evidence="1" id="KW-0521">NADP</keyword>
<dbReference type="PANTHER" id="PTHR48106:SF13">
    <property type="entry name" value="QUINONE OXIDOREDUCTASE-RELATED"/>
    <property type="match status" value="1"/>
</dbReference>
<dbReference type="InterPro" id="IPR047618">
    <property type="entry name" value="QOR-like"/>
</dbReference>
<sequence>MTMQPSRAIQIDQHGGPEQLTLVQVMVGEPGPGEIRIRHHAVGLNFIDVYQRSGLYPMQLPVRLGMEAAGVVEAVGEGVAHLQPGDRAAYASQPPGSYCDLRVMPAKNVCKLPDAIPFETGAAMMLKGLTAQYLLKRTQPQGGLQAGDFVLFHAAAGGVGLIACQWAKAMGLRLIGTAGSASKCALALANGAEFAINYSTEDFLARVKEITAGQGVKVVYDSVGKDTWDKSLDCLAPFGLMASFGNASGPVAPFAPGILGPKGSLYVTRQTLFTHIATRESTQAMADDLFAVVVSGQVKIHIDQRYGLEDVQQAHRDLEARKTTGCTVLTL</sequence>
<dbReference type="Pfam" id="PF08240">
    <property type="entry name" value="ADH_N"/>
    <property type="match status" value="1"/>
</dbReference>
<dbReference type="AlphaFoldDB" id="A0A1W9KX31"/>
<feature type="domain" description="Enoyl reductase (ER)" evidence="3">
    <location>
        <begin position="15"/>
        <end position="329"/>
    </location>
</feature>
<dbReference type="PROSITE" id="PS01162">
    <property type="entry name" value="QOR_ZETA_CRYSTAL"/>
    <property type="match status" value="1"/>
</dbReference>
<name>A0A1W9KX31_9BURK</name>
<dbReference type="Pfam" id="PF00107">
    <property type="entry name" value="ADH_zinc_N"/>
    <property type="match status" value="1"/>
</dbReference>